<dbReference type="RefSeq" id="WP_207043436.1">
    <property type="nucleotide sequence ID" value="NZ_JAFLNC010000002.1"/>
</dbReference>
<evidence type="ECO:0000313" key="4">
    <source>
        <dbReference type="Proteomes" id="UP000664761"/>
    </source>
</evidence>
<name>A0ABS3F415_9PROT</name>
<dbReference type="GO" id="GO:0016787">
    <property type="term" value="F:hydrolase activity"/>
    <property type="evidence" value="ECO:0007669"/>
    <property type="project" value="UniProtKB-KW"/>
</dbReference>
<dbReference type="PANTHER" id="PTHR11820:SF7">
    <property type="entry name" value="ACYLPYRUVASE FAHD1, MITOCHONDRIAL"/>
    <property type="match status" value="1"/>
</dbReference>
<evidence type="ECO:0000259" key="2">
    <source>
        <dbReference type="Pfam" id="PF01557"/>
    </source>
</evidence>
<gene>
    <name evidence="3" type="ORF">J0X12_06540</name>
</gene>
<dbReference type="InterPro" id="IPR036663">
    <property type="entry name" value="Fumarylacetoacetase_C_sf"/>
</dbReference>
<evidence type="ECO:0000256" key="1">
    <source>
        <dbReference type="ARBA" id="ARBA00022723"/>
    </source>
</evidence>
<sequence>MKFAVFNWKGKTCVGRVVEDDSAIECFDIPEASIRTEGVVALIEKPLPKAMETVPLSEVELLAPVPRPSRNIFCVGKNYHEHAKEFAASGFDSSAAKGTVPEAPIVFSKLPETVVTNGAPIRLDASVSTAIDYEAELAVIIGKAGRNISKEEALSHVWGYTVVNDVTARDLQGLHSQWLIGKSQDTFCPMGPWAVTADEIDLADTSVKCWVNDELRQDSNTGLLIFDIPTIIAAISNGITLQPGDIIATGTPAGVGIGFNPPKYLQPGDKVRVEIGGIGTLENPVEAF</sequence>
<dbReference type="Gene3D" id="3.90.850.10">
    <property type="entry name" value="Fumarylacetoacetase-like, C-terminal domain"/>
    <property type="match status" value="1"/>
</dbReference>
<keyword evidence="3" id="KW-0378">Hydrolase</keyword>
<dbReference type="SUPFAM" id="SSF56529">
    <property type="entry name" value="FAH"/>
    <property type="match status" value="1"/>
</dbReference>
<protein>
    <submittedName>
        <fullName evidence="3">Fumarylacetoacetate hydrolase family protein</fullName>
    </submittedName>
</protein>
<evidence type="ECO:0000313" key="3">
    <source>
        <dbReference type="EMBL" id="MBO0333261.1"/>
    </source>
</evidence>
<keyword evidence="4" id="KW-1185">Reference proteome</keyword>
<dbReference type="Pfam" id="PF01557">
    <property type="entry name" value="FAA_hydrolase"/>
    <property type="match status" value="1"/>
</dbReference>
<accession>A0ABS3F415</accession>
<keyword evidence="1" id="KW-0479">Metal-binding</keyword>
<dbReference type="EMBL" id="JAFLNC010000002">
    <property type="protein sequence ID" value="MBO0333261.1"/>
    <property type="molecule type" value="Genomic_DNA"/>
</dbReference>
<feature type="domain" description="Fumarylacetoacetase-like C-terminal" evidence="2">
    <location>
        <begin position="72"/>
        <end position="285"/>
    </location>
</feature>
<organism evidence="3 4">
    <name type="scientific">Sneathiella sedimenti</name>
    <dbReference type="NCBI Taxonomy" id="2816034"/>
    <lineage>
        <taxon>Bacteria</taxon>
        <taxon>Pseudomonadati</taxon>
        <taxon>Pseudomonadota</taxon>
        <taxon>Alphaproteobacteria</taxon>
        <taxon>Sneathiellales</taxon>
        <taxon>Sneathiellaceae</taxon>
        <taxon>Sneathiella</taxon>
    </lineage>
</organism>
<dbReference type="PANTHER" id="PTHR11820">
    <property type="entry name" value="ACYLPYRUVASE"/>
    <property type="match status" value="1"/>
</dbReference>
<proteinExistence type="predicted"/>
<reference evidence="3 4" key="1">
    <citation type="submission" date="2021-03" db="EMBL/GenBank/DDBJ databases">
        <title>Sneathiella sp. CAU 1612 isolated from Kang Won-do.</title>
        <authorList>
            <person name="Kim W."/>
        </authorList>
    </citation>
    <scope>NUCLEOTIDE SEQUENCE [LARGE SCALE GENOMIC DNA]</scope>
    <source>
        <strain evidence="3 4">CAU 1612</strain>
    </source>
</reference>
<dbReference type="Proteomes" id="UP000664761">
    <property type="component" value="Unassembled WGS sequence"/>
</dbReference>
<comment type="caution">
    <text evidence="3">The sequence shown here is derived from an EMBL/GenBank/DDBJ whole genome shotgun (WGS) entry which is preliminary data.</text>
</comment>
<dbReference type="InterPro" id="IPR011234">
    <property type="entry name" value="Fumarylacetoacetase-like_C"/>
</dbReference>